<evidence type="ECO:0000256" key="4">
    <source>
        <dbReference type="ARBA" id="ARBA00016013"/>
    </source>
</evidence>
<dbReference type="GO" id="GO:0009425">
    <property type="term" value="C:bacterial-type flagellum basal body"/>
    <property type="evidence" value="ECO:0007669"/>
    <property type="project" value="UniProtKB-SubCell"/>
</dbReference>
<keyword evidence="10" id="KW-0966">Cell projection</keyword>
<name>A0A3D8J4Q1_9HELI</name>
<feature type="domain" description="FlgD/Vpr Ig-like" evidence="9">
    <location>
        <begin position="144"/>
        <end position="222"/>
    </location>
</feature>
<dbReference type="Proteomes" id="UP000256695">
    <property type="component" value="Unassembled WGS sequence"/>
</dbReference>
<evidence type="ECO:0000256" key="7">
    <source>
        <dbReference type="ARBA" id="ARBA00024746"/>
    </source>
</evidence>
<dbReference type="Pfam" id="PF13860">
    <property type="entry name" value="FlgD_ig"/>
    <property type="match status" value="1"/>
</dbReference>
<evidence type="ECO:0000259" key="9">
    <source>
        <dbReference type="Pfam" id="PF13860"/>
    </source>
</evidence>
<comment type="subcellular location">
    <subcellularLocation>
        <location evidence="1">Bacterial flagellum basal body</location>
    </subcellularLocation>
</comment>
<gene>
    <name evidence="10" type="primary">flgD</name>
    <name evidence="10" type="ORF">CQA57_06695</name>
</gene>
<comment type="function">
    <text evidence="7 8">Required for flagellar hook formation. May act as a scaffolding protein.</text>
</comment>
<keyword evidence="5 8" id="KW-1005">Bacterial flagellum biogenesis</keyword>
<evidence type="ECO:0000256" key="2">
    <source>
        <dbReference type="ARBA" id="ARBA00009677"/>
    </source>
</evidence>
<proteinExistence type="inferred from homology"/>
<evidence type="ECO:0000256" key="1">
    <source>
        <dbReference type="ARBA" id="ARBA00004117"/>
    </source>
</evidence>
<dbReference type="AlphaFoldDB" id="A0A3D8J4Q1"/>
<evidence type="ECO:0000256" key="5">
    <source>
        <dbReference type="ARBA" id="ARBA00022795"/>
    </source>
</evidence>
<keyword evidence="11" id="KW-1185">Reference proteome</keyword>
<keyword evidence="10" id="KW-0282">Flagellum</keyword>
<dbReference type="InterPro" id="IPR025965">
    <property type="entry name" value="FlgD/Vpr_Ig-like"/>
</dbReference>
<dbReference type="InterPro" id="IPR005648">
    <property type="entry name" value="FlgD"/>
</dbReference>
<evidence type="ECO:0000313" key="10">
    <source>
        <dbReference type="EMBL" id="RDU72477.1"/>
    </source>
</evidence>
<dbReference type="EMBL" id="NXLX01000019">
    <property type="protein sequence ID" value="RDU72477.1"/>
    <property type="molecule type" value="Genomic_DNA"/>
</dbReference>
<comment type="similarity">
    <text evidence="2">Belongs to the flagella basal body rod proteins family.</text>
</comment>
<evidence type="ECO:0000256" key="8">
    <source>
        <dbReference type="RuleBase" id="RU362076"/>
    </source>
</evidence>
<evidence type="ECO:0000256" key="3">
    <source>
        <dbReference type="ARBA" id="ARBA00010577"/>
    </source>
</evidence>
<reference evidence="10 11" key="1">
    <citation type="submission" date="2018-04" db="EMBL/GenBank/DDBJ databases">
        <title>Novel Campyloabacter and Helicobacter Species and Strains.</title>
        <authorList>
            <person name="Mannion A.J."/>
            <person name="Shen Z."/>
            <person name="Fox J.G."/>
        </authorList>
    </citation>
    <scope>NUCLEOTIDE SEQUENCE [LARGE SCALE GENOMIC DNA]</scope>
    <source>
        <strain evidence="10 11">MIT 04-9362</strain>
    </source>
</reference>
<keyword evidence="6" id="KW-0975">Bacterial flagellum</keyword>
<dbReference type="NCBIfam" id="NF004496">
    <property type="entry name" value="PRK05842.1"/>
    <property type="match status" value="1"/>
</dbReference>
<dbReference type="Gene3D" id="2.60.40.4070">
    <property type="match status" value="1"/>
</dbReference>
<dbReference type="OrthoDB" id="9785233at2"/>
<dbReference type="Pfam" id="PF03963">
    <property type="entry name" value="FlgD"/>
    <property type="match status" value="1"/>
</dbReference>
<dbReference type="GO" id="GO:0044781">
    <property type="term" value="P:bacterial-type flagellum organization"/>
    <property type="evidence" value="ECO:0007669"/>
    <property type="project" value="UniProtKB-UniRule"/>
</dbReference>
<evidence type="ECO:0000256" key="6">
    <source>
        <dbReference type="ARBA" id="ARBA00023143"/>
    </source>
</evidence>
<comment type="caution">
    <text evidence="10">The sequence shown here is derived from an EMBL/GenBank/DDBJ whole genome shotgun (WGS) entry which is preliminary data.</text>
</comment>
<dbReference type="PANTHER" id="PTHR30435">
    <property type="entry name" value="FLAGELLAR PROTEIN"/>
    <property type="match status" value="1"/>
</dbReference>
<organism evidence="10 11">
    <name type="scientific">Helicobacter anseris</name>
    <dbReference type="NCBI Taxonomy" id="375926"/>
    <lineage>
        <taxon>Bacteria</taxon>
        <taxon>Pseudomonadati</taxon>
        <taxon>Campylobacterota</taxon>
        <taxon>Epsilonproteobacteria</taxon>
        <taxon>Campylobacterales</taxon>
        <taxon>Helicobacteraceae</taxon>
        <taxon>Helicobacter</taxon>
    </lineage>
</organism>
<sequence>MAIDLAQITGATAAQEAKKAEPPKIANGLDKDAFMKLFLEQLKNQDPTAPMETDKIITQTAQLTQVEMQEENKKTMKEVAAAMQSTKETNDALKTFQTDLKSTLEKLDKGMEQSIDSNTYLAQISALNAVSMIGKIVETDVNGINIQGSGEVNFALYFDEPIHQSQGNPTIQIFDKEKNLITTLPIEGKEGQDGYIAFSWNGLDDKGQRVPEGSYDIRAEYNLSPTTNKYKQSRVGRGAVDSIIFDKGKPMIKMGAMILPMDSAIEFYEKGANEQHDS</sequence>
<keyword evidence="10" id="KW-0969">Cilium</keyword>
<comment type="similarity">
    <text evidence="3 8">Belongs to the FlgD family.</text>
</comment>
<protein>
    <recommendedName>
        <fullName evidence="4 8">Basal-body rod modification protein FlgD</fullName>
    </recommendedName>
</protein>
<accession>A0A3D8J4Q1</accession>
<dbReference type="PANTHER" id="PTHR30435:SF15">
    <property type="entry name" value="BASAL-BODY ROD MODIFICATION PROTEIN FLGD"/>
    <property type="match status" value="1"/>
</dbReference>
<evidence type="ECO:0000313" key="11">
    <source>
        <dbReference type="Proteomes" id="UP000256695"/>
    </source>
</evidence>